<evidence type="ECO:0000256" key="6">
    <source>
        <dbReference type="SAM" id="MobiDB-lite"/>
    </source>
</evidence>
<gene>
    <name evidence="9" type="ORF">B1813_18300</name>
</gene>
<keyword evidence="3" id="KW-0560">Oxidoreductase</keyword>
<evidence type="ECO:0000256" key="4">
    <source>
        <dbReference type="ARBA" id="ARBA00023157"/>
    </source>
</evidence>
<evidence type="ECO:0000259" key="8">
    <source>
        <dbReference type="Pfam" id="PF13462"/>
    </source>
</evidence>
<feature type="region of interest" description="Disordered" evidence="6">
    <location>
        <begin position="1"/>
        <end position="29"/>
    </location>
</feature>
<dbReference type="AlphaFoldDB" id="A0A1V8ZYD2"/>
<evidence type="ECO:0000256" key="7">
    <source>
        <dbReference type="SAM" id="Phobius"/>
    </source>
</evidence>
<evidence type="ECO:0000256" key="3">
    <source>
        <dbReference type="ARBA" id="ARBA00023002"/>
    </source>
</evidence>
<dbReference type="InterPro" id="IPR036249">
    <property type="entry name" value="Thioredoxin-like_sf"/>
</dbReference>
<dbReference type="PANTHER" id="PTHR13887:SF14">
    <property type="entry name" value="DISULFIDE BOND FORMATION PROTEIN D"/>
    <property type="match status" value="1"/>
</dbReference>
<keyword evidence="10" id="KW-1185">Reference proteome</keyword>
<evidence type="ECO:0000256" key="2">
    <source>
        <dbReference type="ARBA" id="ARBA00022729"/>
    </source>
</evidence>
<dbReference type="CDD" id="cd02972">
    <property type="entry name" value="DsbA_family"/>
    <property type="match status" value="1"/>
</dbReference>
<dbReference type="RefSeq" id="WP_024876846.1">
    <property type="nucleotide sequence ID" value="NZ_AZUM01000005.1"/>
</dbReference>
<evidence type="ECO:0000256" key="1">
    <source>
        <dbReference type="ARBA" id="ARBA00005791"/>
    </source>
</evidence>
<dbReference type="Pfam" id="PF13462">
    <property type="entry name" value="Thioredoxin_4"/>
    <property type="match status" value="1"/>
</dbReference>
<organism evidence="9 10">
    <name type="scientific">Saccharomonospora piscinae</name>
    <dbReference type="NCBI Taxonomy" id="687388"/>
    <lineage>
        <taxon>Bacteria</taxon>
        <taxon>Bacillati</taxon>
        <taxon>Actinomycetota</taxon>
        <taxon>Actinomycetes</taxon>
        <taxon>Pseudonocardiales</taxon>
        <taxon>Pseudonocardiaceae</taxon>
        <taxon>Saccharomonospora</taxon>
    </lineage>
</organism>
<keyword evidence="5" id="KW-0676">Redox-active center</keyword>
<protein>
    <recommendedName>
        <fullName evidence="8">Thioredoxin-like fold domain-containing protein</fullName>
    </recommendedName>
</protein>
<feature type="transmembrane region" description="Helical" evidence="7">
    <location>
        <begin position="38"/>
        <end position="58"/>
    </location>
</feature>
<dbReference type="SUPFAM" id="SSF52833">
    <property type="entry name" value="Thioredoxin-like"/>
    <property type="match status" value="1"/>
</dbReference>
<evidence type="ECO:0000313" key="10">
    <source>
        <dbReference type="Proteomes" id="UP000192591"/>
    </source>
</evidence>
<evidence type="ECO:0000313" key="9">
    <source>
        <dbReference type="EMBL" id="OQO89810.1"/>
    </source>
</evidence>
<dbReference type="PANTHER" id="PTHR13887">
    <property type="entry name" value="GLUTATHIONE S-TRANSFERASE KAPPA"/>
    <property type="match status" value="1"/>
</dbReference>
<name>A0A1V8ZYD2_SACPI</name>
<proteinExistence type="inferred from homology"/>
<dbReference type="EMBL" id="MWIH01000008">
    <property type="protein sequence ID" value="OQO89810.1"/>
    <property type="molecule type" value="Genomic_DNA"/>
</dbReference>
<reference evidence="9 10" key="1">
    <citation type="submission" date="2017-02" db="EMBL/GenBank/DDBJ databases">
        <title>Draft genome of Saccharomonospora sp. 154.</title>
        <authorList>
            <person name="Alonso-Carmona G.S."/>
            <person name="De La Haba R."/>
            <person name="Vera-Gargallo B."/>
            <person name="Sandoval-Trujillo A.H."/>
            <person name="Ramirez-Duran N."/>
            <person name="Ventosa A."/>
        </authorList>
    </citation>
    <scope>NUCLEOTIDE SEQUENCE [LARGE SCALE GENOMIC DNA]</scope>
    <source>
        <strain evidence="9 10">LRS4.154</strain>
    </source>
</reference>
<accession>A0A1V8ZYD2</accession>
<dbReference type="Gene3D" id="3.40.30.10">
    <property type="entry name" value="Glutaredoxin"/>
    <property type="match status" value="1"/>
</dbReference>
<feature type="domain" description="Thioredoxin-like fold" evidence="8">
    <location>
        <begin position="89"/>
        <end position="257"/>
    </location>
</feature>
<evidence type="ECO:0000256" key="5">
    <source>
        <dbReference type="ARBA" id="ARBA00023284"/>
    </source>
</evidence>
<comment type="similarity">
    <text evidence="1">Belongs to the thioredoxin family. DsbA subfamily.</text>
</comment>
<dbReference type="STRING" id="1962155.B1813_18300"/>
<dbReference type="Proteomes" id="UP000192591">
    <property type="component" value="Unassembled WGS sequence"/>
</dbReference>
<dbReference type="OrthoDB" id="117402at2"/>
<keyword evidence="7" id="KW-1133">Transmembrane helix</keyword>
<comment type="caution">
    <text evidence="9">The sequence shown here is derived from an EMBL/GenBank/DDBJ whole genome shotgun (WGS) entry which is preliminary data.</text>
</comment>
<dbReference type="InterPro" id="IPR012336">
    <property type="entry name" value="Thioredoxin-like_fold"/>
</dbReference>
<keyword evidence="7" id="KW-0812">Transmembrane</keyword>
<keyword evidence="7" id="KW-0472">Membrane</keyword>
<dbReference type="GO" id="GO:0016491">
    <property type="term" value="F:oxidoreductase activity"/>
    <property type="evidence" value="ECO:0007669"/>
    <property type="project" value="UniProtKB-KW"/>
</dbReference>
<sequence>MGGAERTAKKRRQQELAAKSDGAKAVAKARGGGDTKRTAAIVATVVIIVGIVIGGLVWTNASKNATEGQTIPPESVAAELPEARDGAVVVVGEESAPITVDVYADFLCPVCATFEQQYGEQLKEQVEQGTVRLRQHMLPMLDERSDPPGYSLDAANAALLAADAGKFTAFHDSLFASQPEEGKRAYDDEQLIQLGRDVGITGDAFAEGVRSGTYDDLLQREMQRVADDTSLHRDFGDGNVGFGTPTVVADGEMVDLADEAWLDKLVASQQG</sequence>
<keyword evidence="4" id="KW-1015">Disulfide bond</keyword>
<keyword evidence="2" id="KW-0732">Signal</keyword>